<protein>
    <submittedName>
        <fullName evidence="1">Uncharacterized protein</fullName>
    </submittedName>
</protein>
<organism evidence="1">
    <name type="scientific">Picea glauca</name>
    <name type="common">White spruce</name>
    <name type="synonym">Pinus glauca</name>
    <dbReference type="NCBI Taxonomy" id="3330"/>
    <lineage>
        <taxon>Eukaryota</taxon>
        <taxon>Viridiplantae</taxon>
        <taxon>Streptophyta</taxon>
        <taxon>Embryophyta</taxon>
        <taxon>Tracheophyta</taxon>
        <taxon>Spermatophyta</taxon>
        <taxon>Pinopsida</taxon>
        <taxon>Pinidae</taxon>
        <taxon>Conifers I</taxon>
        <taxon>Pinales</taxon>
        <taxon>Pinaceae</taxon>
        <taxon>Picea</taxon>
    </lineage>
</organism>
<name>A0A101M224_PICGL</name>
<comment type="caution">
    <text evidence="1">The sequence shown here is derived from an EMBL/GenBank/DDBJ whole genome shotgun (WGS) entry which is preliminary data.</text>
</comment>
<proteinExistence type="predicted"/>
<sequence>MSSKGLTHLVDTEWSFAPKLLLTALNTSSALPRRPSYREGNSRTTTAFIHLSIYVILRI</sequence>
<dbReference type="EMBL" id="LKAM01000002">
    <property type="protein sequence ID" value="KUM49621.1"/>
    <property type="molecule type" value="Genomic_DNA"/>
</dbReference>
<accession>A0A101M224</accession>
<dbReference type="AlphaFoldDB" id="A0A101M224"/>
<gene>
    <name evidence="1" type="ORF">ABT39_MTgene2846</name>
</gene>
<evidence type="ECO:0000313" key="1">
    <source>
        <dbReference type="EMBL" id="KUM49621.1"/>
    </source>
</evidence>
<keyword evidence="1" id="KW-0496">Mitochondrion</keyword>
<reference evidence="1" key="1">
    <citation type="journal article" date="2015" name="Genome Biol. Evol.">
        <title>Organellar Genomes of White Spruce (Picea glauca): Assembly and Annotation.</title>
        <authorList>
            <person name="Jackman S.D."/>
            <person name="Warren R.L."/>
            <person name="Gibb E.A."/>
            <person name="Vandervalk B.P."/>
            <person name="Mohamadi H."/>
            <person name="Chu J."/>
            <person name="Raymond A."/>
            <person name="Pleasance S."/>
            <person name="Coope R."/>
            <person name="Wildung M.R."/>
            <person name="Ritland C.E."/>
            <person name="Bousquet J."/>
            <person name="Jones S.J."/>
            <person name="Bohlmann J."/>
            <person name="Birol I."/>
        </authorList>
    </citation>
    <scope>NUCLEOTIDE SEQUENCE [LARGE SCALE GENOMIC DNA]</scope>
    <source>
        <tissue evidence="1">Flushing bud</tissue>
    </source>
</reference>
<geneLocation type="mitochondrion" evidence="1"/>